<proteinExistence type="predicted"/>
<feature type="signal peptide" evidence="1">
    <location>
        <begin position="1"/>
        <end position="18"/>
    </location>
</feature>
<dbReference type="PROSITE" id="PS51257">
    <property type="entry name" value="PROKAR_LIPOPROTEIN"/>
    <property type="match status" value="1"/>
</dbReference>
<evidence type="ECO:0008006" key="4">
    <source>
        <dbReference type="Google" id="ProtNLM"/>
    </source>
</evidence>
<comment type="caution">
    <text evidence="2">The sequence shown here is derived from an EMBL/GenBank/DDBJ whole genome shotgun (WGS) entry which is preliminary data.</text>
</comment>
<dbReference type="RefSeq" id="WP_390405624.1">
    <property type="nucleotide sequence ID" value="NZ_BAABYW010000001.1"/>
</dbReference>
<keyword evidence="1" id="KW-0732">Signal</keyword>
<evidence type="ECO:0000256" key="1">
    <source>
        <dbReference type="SAM" id="SignalP"/>
    </source>
</evidence>
<dbReference type="InterPro" id="IPR050490">
    <property type="entry name" value="Bact_solute-bd_prot1"/>
</dbReference>
<accession>A0ABQ0BA70</accession>
<organism evidence="2 3">
    <name type="scientific">Blautia hominis</name>
    <dbReference type="NCBI Taxonomy" id="2025493"/>
    <lineage>
        <taxon>Bacteria</taxon>
        <taxon>Bacillati</taxon>
        <taxon>Bacillota</taxon>
        <taxon>Clostridia</taxon>
        <taxon>Lachnospirales</taxon>
        <taxon>Lachnospiraceae</taxon>
        <taxon>Blautia</taxon>
    </lineage>
</organism>
<dbReference type="SUPFAM" id="SSF53850">
    <property type="entry name" value="Periplasmic binding protein-like II"/>
    <property type="match status" value="1"/>
</dbReference>
<keyword evidence="3" id="KW-1185">Reference proteome</keyword>
<evidence type="ECO:0000313" key="2">
    <source>
        <dbReference type="EMBL" id="GAA6408356.1"/>
    </source>
</evidence>
<dbReference type="Pfam" id="PF13416">
    <property type="entry name" value="SBP_bac_8"/>
    <property type="match status" value="1"/>
</dbReference>
<name>A0ABQ0BA70_9FIRM</name>
<reference evidence="2 3" key="1">
    <citation type="submission" date="2024-04" db="EMBL/GenBank/DDBJ databases">
        <title>Defined microbial consortia suppress multidrug-resistant proinflammatory Enterobacteriaceae via ecological control.</title>
        <authorList>
            <person name="Furuichi M."/>
            <person name="Kawaguchi T."/>
            <person name="Pust M."/>
            <person name="Yasuma K."/>
            <person name="Plichta D."/>
            <person name="Hasegawa N."/>
            <person name="Ohya T."/>
            <person name="Bhattarai S."/>
            <person name="Sasajima S."/>
            <person name="Aoto Y."/>
            <person name="Tuganbaev T."/>
            <person name="Yaginuma M."/>
            <person name="Ueda M."/>
            <person name="Okahashi N."/>
            <person name="Amafuji K."/>
            <person name="Kiridooshi Y."/>
            <person name="Sugita K."/>
            <person name="Strazar M."/>
            <person name="Skelly A."/>
            <person name="Suda W."/>
            <person name="Hattori M."/>
            <person name="Nakamoto N."/>
            <person name="Caballero S."/>
            <person name="Norman J."/>
            <person name="Olle B."/>
            <person name="Tanoue T."/>
            <person name="Arita M."/>
            <person name="Bucci V."/>
            <person name="Atarashi K."/>
            <person name="Xavier R."/>
            <person name="Honda K."/>
        </authorList>
    </citation>
    <scope>NUCLEOTIDE SEQUENCE [LARGE SCALE GENOMIC DNA]</scope>
    <source>
        <strain evidence="3">k04-0078-D8-1</strain>
    </source>
</reference>
<dbReference type="EMBL" id="BAABYW010000001">
    <property type="protein sequence ID" value="GAA6408356.1"/>
    <property type="molecule type" value="Genomic_DNA"/>
</dbReference>
<dbReference type="Proteomes" id="UP001600943">
    <property type="component" value="Unassembled WGS sequence"/>
</dbReference>
<sequence length="430" mass="47732">MKKTVGLAGVLLVLALSAAGCQKKQDVPEVYLDESIPETPVAVFTQNDLVSDMIQECCEKVVNRDGSSNIVVYSDSAEYYADEGLSYRELLLKRLSSGTADDLYLIPAEDVLEFDEKGFLYDLSDLDCIRNLSQDALIQSTYDGKVFSLPLSYTCFGFVWNVEMLKKYGLEVPENLDEFLNVCEKLKDNGILPYGANKDFGLTVPVMCAGLYDVYQGEGSEEKLEALSDGTAPVSEYIGKGFEFLQMMIDRGYMDSEKALDTLPFREEESEFFAEGNCAFICAIYRGRTFEDFPFEIEMTPLPVLENGSICVVGADQRVAVNPCSKNLEGAITIMETLGQTEQLDSFAKSLGKISTSKNATAPDIPQSDSIIACVAEGDQIPNQDFRLHFNVWDTVRELSQQLCQGQSVDEVTAEYDSRQKEEIALYGKQ</sequence>
<dbReference type="InterPro" id="IPR006059">
    <property type="entry name" value="SBP"/>
</dbReference>
<dbReference type="Gene3D" id="3.40.190.10">
    <property type="entry name" value="Periplasmic binding protein-like II"/>
    <property type="match status" value="2"/>
</dbReference>
<protein>
    <recommendedName>
        <fullName evidence="4">Carbohydrate ABC transporter substrate-binding protein</fullName>
    </recommendedName>
</protein>
<feature type="chain" id="PRO_5045314477" description="Carbohydrate ABC transporter substrate-binding protein" evidence="1">
    <location>
        <begin position="19"/>
        <end position="430"/>
    </location>
</feature>
<evidence type="ECO:0000313" key="3">
    <source>
        <dbReference type="Proteomes" id="UP001600943"/>
    </source>
</evidence>
<dbReference type="PANTHER" id="PTHR43649">
    <property type="entry name" value="ARABINOSE-BINDING PROTEIN-RELATED"/>
    <property type="match status" value="1"/>
</dbReference>
<gene>
    <name evidence="2" type="ORF">K040078D81_24730</name>
</gene>